<gene>
    <name evidence="1" type="ORF">BN2475_1020006</name>
</gene>
<sequence>MLGGALKMRGHIGRDVVPYVDMAWTRRFGGTADFARDDHQAVFDQQWVAGIRIWY</sequence>
<accession>A0A1N7SM69</accession>
<dbReference type="Proteomes" id="UP000187012">
    <property type="component" value="Unassembled WGS sequence"/>
</dbReference>
<dbReference type="EMBL" id="CYGX02000102">
    <property type="protein sequence ID" value="SIT48406.1"/>
    <property type="molecule type" value="Genomic_DNA"/>
</dbReference>
<organism evidence="1 2">
    <name type="scientific">Paraburkholderia ribeironis</name>
    <dbReference type="NCBI Taxonomy" id="1247936"/>
    <lineage>
        <taxon>Bacteria</taxon>
        <taxon>Pseudomonadati</taxon>
        <taxon>Pseudomonadota</taxon>
        <taxon>Betaproteobacteria</taxon>
        <taxon>Burkholderiales</taxon>
        <taxon>Burkholderiaceae</taxon>
        <taxon>Paraburkholderia</taxon>
    </lineage>
</organism>
<name>A0A1N7SM69_9BURK</name>
<evidence type="ECO:0008006" key="3">
    <source>
        <dbReference type="Google" id="ProtNLM"/>
    </source>
</evidence>
<protein>
    <recommendedName>
        <fullName evidence="3">Copper resistance protein B</fullName>
    </recommendedName>
</protein>
<dbReference type="STRING" id="1247936.BN2475_1020006"/>
<proteinExistence type="predicted"/>
<dbReference type="GO" id="GO:0009279">
    <property type="term" value="C:cell outer membrane"/>
    <property type="evidence" value="ECO:0007669"/>
    <property type="project" value="InterPro"/>
</dbReference>
<keyword evidence="2" id="KW-1185">Reference proteome</keyword>
<dbReference type="GO" id="GO:0006878">
    <property type="term" value="P:intracellular copper ion homeostasis"/>
    <property type="evidence" value="ECO:0007669"/>
    <property type="project" value="InterPro"/>
</dbReference>
<evidence type="ECO:0000313" key="1">
    <source>
        <dbReference type="EMBL" id="SIT48406.1"/>
    </source>
</evidence>
<evidence type="ECO:0000313" key="2">
    <source>
        <dbReference type="Proteomes" id="UP000187012"/>
    </source>
</evidence>
<reference evidence="1 2" key="1">
    <citation type="submission" date="2016-12" db="EMBL/GenBank/DDBJ databases">
        <authorList>
            <person name="Song W.-J."/>
            <person name="Kurnit D.M."/>
        </authorList>
    </citation>
    <scope>NUCLEOTIDE SEQUENCE [LARGE SCALE GENOMIC DNA]</scope>
    <source>
        <strain evidence="1 2">STM7296</strain>
    </source>
</reference>
<dbReference type="Pfam" id="PF05275">
    <property type="entry name" value="CopB"/>
    <property type="match status" value="1"/>
</dbReference>
<dbReference type="InterPro" id="IPR007939">
    <property type="entry name" value="Cu-R_B_prcur"/>
</dbReference>
<dbReference type="GO" id="GO:0005507">
    <property type="term" value="F:copper ion binding"/>
    <property type="evidence" value="ECO:0007669"/>
    <property type="project" value="InterPro"/>
</dbReference>
<dbReference type="AlphaFoldDB" id="A0A1N7SM69"/>